<feature type="compositionally biased region" description="Basic and acidic residues" evidence="12">
    <location>
        <begin position="300"/>
        <end position="312"/>
    </location>
</feature>
<evidence type="ECO:0000256" key="4">
    <source>
        <dbReference type="ARBA" id="ARBA00022989"/>
    </source>
</evidence>
<feature type="compositionally biased region" description="Polar residues" evidence="12">
    <location>
        <begin position="363"/>
        <end position="381"/>
    </location>
</feature>
<feature type="region of interest" description="Disordered" evidence="12">
    <location>
        <begin position="156"/>
        <end position="455"/>
    </location>
</feature>
<feature type="compositionally biased region" description="Polar residues" evidence="12">
    <location>
        <begin position="33"/>
        <end position="45"/>
    </location>
</feature>
<keyword evidence="8 11" id="KW-0012">Acyltransferase</keyword>
<keyword evidence="5 11" id="KW-0472">Membrane</keyword>
<dbReference type="OrthoDB" id="1436450at2759"/>
<feature type="compositionally biased region" description="Acidic residues" evidence="12">
    <location>
        <begin position="189"/>
        <end position="198"/>
    </location>
</feature>
<dbReference type="Pfam" id="PF01529">
    <property type="entry name" value="DHHC"/>
    <property type="match status" value="1"/>
</dbReference>
<evidence type="ECO:0000256" key="12">
    <source>
        <dbReference type="SAM" id="MobiDB-lite"/>
    </source>
</evidence>
<dbReference type="InterPro" id="IPR039859">
    <property type="entry name" value="PFA4/ZDH16/20/ERF2-like"/>
</dbReference>
<evidence type="ECO:0000259" key="13">
    <source>
        <dbReference type="Pfam" id="PF01529"/>
    </source>
</evidence>
<dbReference type="Proteomes" id="UP000807306">
    <property type="component" value="Unassembled WGS sequence"/>
</dbReference>
<dbReference type="PANTHER" id="PTHR22883">
    <property type="entry name" value="ZINC FINGER DHHC DOMAIN CONTAINING PROTEIN"/>
    <property type="match status" value="1"/>
</dbReference>
<comment type="catalytic activity">
    <reaction evidence="10 11">
        <text>L-cysteinyl-[protein] + hexadecanoyl-CoA = S-hexadecanoyl-L-cysteinyl-[protein] + CoA</text>
        <dbReference type="Rhea" id="RHEA:36683"/>
        <dbReference type="Rhea" id="RHEA-COMP:10131"/>
        <dbReference type="Rhea" id="RHEA-COMP:11032"/>
        <dbReference type="ChEBI" id="CHEBI:29950"/>
        <dbReference type="ChEBI" id="CHEBI:57287"/>
        <dbReference type="ChEBI" id="CHEBI:57379"/>
        <dbReference type="ChEBI" id="CHEBI:74151"/>
        <dbReference type="EC" id="2.3.1.225"/>
    </reaction>
</comment>
<dbReference type="GO" id="GO:0005794">
    <property type="term" value="C:Golgi apparatus"/>
    <property type="evidence" value="ECO:0007669"/>
    <property type="project" value="TreeGrafter"/>
</dbReference>
<organism evidence="14 15">
    <name type="scientific">Crepidotus variabilis</name>
    <dbReference type="NCBI Taxonomy" id="179855"/>
    <lineage>
        <taxon>Eukaryota</taxon>
        <taxon>Fungi</taxon>
        <taxon>Dikarya</taxon>
        <taxon>Basidiomycota</taxon>
        <taxon>Agaricomycotina</taxon>
        <taxon>Agaricomycetes</taxon>
        <taxon>Agaricomycetidae</taxon>
        <taxon>Agaricales</taxon>
        <taxon>Agaricineae</taxon>
        <taxon>Crepidotaceae</taxon>
        <taxon>Crepidotus</taxon>
    </lineage>
</organism>
<evidence type="ECO:0000313" key="14">
    <source>
        <dbReference type="EMBL" id="KAF9529851.1"/>
    </source>
</evidence>
<feature type="compositionally biased region" description="Basic residues" evidence="12">
    <location>
        <begin position="422"/>
        <end position="433"/>
    </location>
</feature>
<accession>A0A9P6EIR2</accession>
<evidence type="ECO:0000256" key="7">
    <source>
        <dbReference type="ARBA" id="ARBA00023288"/>
    </source>
</evidence>
<evidence type="ECO:0000256" key="2">
    <source>
        <dbReference type="ARBA" id="ARBA00022679"/>
    </source>
</evidence>
<keyword evidence="3 11" id="KW-0812">Transmembrane</keyword>
<comment type="similarity">
    <text evidence="9">Belongs to the DHHC palmitoyltransferase family. PFA5 subfamily.</text>
</comment>
<evidence type="ECO:0000256" key="5">
    <source>
        <dbReference type="ARBA" id="ARBA00023136"/>
    </source>
</evidence>
<keyword evidence="4 11" id="KW-1133">Transmembrane helix</keyword>
<evidence type="ECO:0000256" key="6">
    <source>
        <dbReference type="ARBA" id="ARBA00023139"/>
    </source>
</evidence>
<dbReference type="EC" id="2.3.1.225" evidence="11"/>
<feature type="compositionally biased region" description="Low complexity" evidence="12">
    <location>
        <begin position="408"/>
        <end position="421"/>
    </location>
</feature>
<dbReference type="InterPro" id="IPR001594">
    <property type="entry name" value="Palmitoyltrfase_DHHC"/>
</dbReference>
<keyword evidence="6" id="KW-0564">Palmitate</keyword>
<evidence type="ECO:0000256" key="9">
    <source>
        <dbReference type="ARBA" id="ARBA00038298"/>
    </source>
</evidence>
<feature type="compositionally biased region" description="Basic and acidic residues" evidence="12">
    <location>
        <begin position="211"/>
        <end position="225"/>
    </location>
</feature>
<dbReference type="EMBL" id="MU157843">
    <property type="protein sequence ID" value="KAF9529851.1"/>
    <property type="molecule type" value="Genomic_DNA"/>
</dbReference>
<feature type="domain" description="Palmitoyltransferase DHHC" evidence="13">
    <location>
        <begin position="462"/>
        <end position="587"/>
    </location>
</feature>
<dbReference type="GO" id="GO:0019706">
    <property type="term" value="F:protein-cysteine S-palmitoyltransferase activity"/>
    <property type="evidence" value="ECO:0007669"/>
    <property type="project" value="UniProtKB-EC"/>
</dbReference>
<dbReference type="AlphaFoldDB" id="A0A9P6EIR2"/>
<feature type="compositionally biased region" description="Basic and acidic residues" evidence="12">
    <location>
        <begin position="233"/>
        <end position="246"/>
    </location>
</feature>
<gene>
    <name evidence="14" type="ORF">CPB83DRAFT_851694</name>
</gene>
<keyword evidence="2 11" id="KW-0808">Transferase</keyword>
<evidence type="ECO:0000256" key="10">
    <source>
        <dbReference type="ARBA" id="ARBA00048048"/>
    </source>
</evidence>
<feature type="transmembrane region" description="Helical" evidence="11">
    <location>
        <begin position="76"/>
        <end position="98"/>
    </location>
</feature>
<keyword evidence="15" id="KW-1185">Reference proteome</keyword>
<dbReference type="GO" id="GO:0005783">
    <property type="term" value="C:endoplasmic reticulum"/>
    <property type="evidence" value="ECO:0007669"/>
    <property type="project" value="TreeGrafter"/>
</dbReference>
<comment type="subcellular location">
    <subcellularLocation>
        <location evidence="1">Membrane</location>
        <topology evidence="1">Multi-pass membrane protein</topology>
    </subcellularLocation>
</comment>
<dbReference type="GO" id="GO:0006612">
    <property type="term" value="P:protein targeting to membrane"/>
    <property type="evidence" value="ECO:0007669"/>
    <property type="project" value="TreeGrafter"/>
</dbReference>
<feature type="transmembrane region" description="Helical" evidence="11">
    <location>
        <begin position="552"/>
        <end position="570"/>
    </location>
</feature>
<dbReference type="GO" id="GO:0016020">
    <property type="term" value="C:membrane"/>
    <property type="evidence" value="ECO:0007669"/>
    <property type="project" value="UniProtKB-SubCell"/>
</dbReference>
<evidence type="ECO:0000256" key="11">
    <source>
        <dbReference type="RuleBase" id="RU079119"/>
    </source>
</evidence>
<sequence>MALSSPTNDDAKNKNKKSSSIPKAGPSEPSKAQDPSANPGDQQHSCCGTIQNATFEARERRDKRRATPQPWLVRKLLIPFTLGILGYSGYVFVSKVCLGMIRRENLGWGTNGSGWGRGAGIALLTVFGVLYSWVVWAYIKVVVTSPGYAKDHIAKSSRPQVPAGSSLNPNAVNYDSRQSYSTDGYTFEVDGEDTEIEDQDRRHRRHRSRRNQADIEAQMKGDDHGLAGPSYEDLMRRDRASERERTSISAMSASRLSKEANSPVAERQQAGYDAEKQETGPEEAGILDALPLPSMGQTHARTDSNDEEEKGRASTSSASKSKLKKPVPARLSTRTSSSGPPPTAFSPISPVSVAKSHSRSDSAHTPTHTHPNTLSTLNANGAASHAEPSAASIHPYPHPIAGHRAPKRSSSPSSPSTATSHTHVRKEGRKKRRDLSPGRMRELDQRNVHRRPPTTAVLNPVHRYCGMDEIVKPGRTHHCRSCGTCVLKYDHHCPWIGQCVGARNHKFFINFCFITAIFTAYVFATTVAYTVIANRSPGSSSASRDPLDPQQIVLIALAGLFFIFTVSLFSSHVNMILHGQTTVESMHVRTMKEKEDEVLARGFKWWEISAKRIRKRQWDEEWGSISTEGNIWWKGNKWDEWVDVMGRSWVGWIFPVGRSQGDGLNYPANPRFDEEGRWRRRVDWPQQLR</sequence>
<feature type="transmembrane region" description="Helical" evidence="11">
    <location>
        <begin position="507"/>
        <end position="532"/>
    </location>
</feature>
<evidence type="ECO:0000313" key="15">
    <source>
        <dbReference type="Proteomes" id="UP000807306"/>
    </source>
</evidence>
<evidence type="ECO:0000256" key="8">
    <source>
        <dbReference type="ARBA" id="ARBA00023315"/>
    </source>
</evidence>
<comment type="domain">
    <text evidence="11">The DHHC domain is required for palmitoyltransferase activity.</text>
</comment>
<proteinExistence type="inferred from homology"/>
<feature type="compositionally biased region" description="Basic and acidic residues" evidence="12">
    <location>
        <begin position="434"/>
        <end position="447"/>
    </location>
</feature>
<keyword evidence="7" id="KW-0449">Lipoprotein</keyword>
<dbReference type="PANTHER" id="PTHR22883:SF23">
    <property type="entry name" value="PALMITOYLTRANSFERASE ZDHHC6"/>
    <property type="match status" value="1"/>
</dbReference>
<name>A0A9P6EIR2_9AGAR</name>
<feature type="transmembrane region" description="Helical" evidence="11">
    <location>
        <begin position="119"/>
        <end position="139"/>
    </location>
</feature>
<feature type="compositionally biased region" description="Polar residues" evidence="12">
    <location>
        <begin position="157"/>
        <end position="184"/>
    </location>
</feature>
<feature type="region of interest" description="Disordered" evidence="12">
    <location>
        <begin position="1"/>
        <end position="45"/>
    </location>
</feature>
<evidence type="ECO:0000256" key="1">
    <source>
        <dbReference type="ARBA" id="ARBA00004141"/>
    </source>
</evidence>
<protein>
    <recommendedName>
        <fullName evidence="11">Palmitoyltransferase</fullName>
        <ecNumber evidence="11">2.3.1.225</ecNumber>
    </recommendedName>
</protein>
<evidence type="ECO:0000256" key="3">
    <source>
        <dbReference type="ARBA" id="ARBA00022692"/>
    </source>
</evidence>
<reference evidence="14" key="1">
    <citation type="submission" date="2020-11" db="EMBL/GenBank/DDBJ databases">
        <authorList>
            <consortium name="DOE Joint Genome Institute"/>
            <person name="Ahrendt S."/>
            <person name="Riley R."/>
            <person name="Andreopoulos W."/>
            <person name="Labutti K."/>
            <person name="Pangilinan J."/>
            <person name="Ruiz-Duenas F.J."/>
            <person name="Barrasa J.M."/>
            <person name="Sanchez-Garcia M."/>
            <person name="Camarero S."/>
            <person name="Miyauchi S."/>
            <person name="Serrano A."/>
            <person name="Linde D."/>
            <person name="Babiker R."/>
            <person name="Drula E."/>
            <person name="Ayuso-Fernandez I."/>
            <person name="Pacheco R."/>
            <person name="Padilla G."/>
            <person name="Ferreira P."/>
            <person name="Barriuso J."/>
            <person name="Kellner H."/>
            <person name="Castanera R."/>
            <person name="Alfaro M."/>
            <person name="Ramirez L."/>
            <person name="Pisabarro A.G."/>
            <person name="Kuo A."/>
            <person name="Tritt A."/>
            <person name="Lipzen A."/>
            <person name="He G."/>
            <person name="Yan M."/>
            <person name="Ng V."/>
            <person name="Cullen D."/>
            <person name="Martin F."/>
            <person name="Rosso M.-N."/>
            <person name="Henrissat B."/>
            <person name="Hibbett D."/>
            <person name="Martinez A.T."/>
            <person name="Grigoriev I.V."/>
        </authorList>
    </citation>
    <scope>NUCLEOTIDE SEQUENCE</scope>
    <source>
        <strain evidence="14">CBS 506.95</strain>
    </source>
</reference>
<dbReference type="PROSITE" id="PS50216">
    <property type="entry name" value="DHHC"/>
    <property type="match status" value="1"/>
</dbReference>
<comment type="caution">
    <text evidence="14">The sequence shown here is derived from an EMBL/GenBank/DDBJ whole genome shotgun (WGS) entry which is preliminary data.</text>
</comment>